<dbReference type="GO" id="GO:0032259">
    <property type="term" value="P:methylation"/>
    <property type="evidence" value="ECO:0007669"/>
    <property type="project" value="UniProtKB-KW"/>
</dbReference>
<evidence type="ECO:0000256" key="6">
    <source>
        <dbReference type="ARBA" id="ARBA00047942"/>
    </source>
</evidence>
<gene>
    <name evidence="7" type="ORF">DB32_005671</name>
</gene>
<dbReference type="PRINTS" id="PR00505">
    <property type="entry name" value="D12N6MTFRASE"/>
</dbReference>
<dbReference type="Pfam" id="PF02086">
    <property type="entry name" value="MethyltransfD12"/>
    <property type="match status" value="1"/>
</dbReference>
<keyword evidence="8" id="KW-1185">Reference proteome</keyword>
<dbReference type="REBASE" id="109993">
    <property type="entry name" value="M.Sam53668I"/>
</dbReference>
<dbReference type="GO" id="GO:0003676">
    <property type="term" value="F:nucleic acid binding"/>
    <property type="evidence" value="ECO:0007669"/>
    <property type="project" value="InterPro"/>
</dbReference>
<dbReference type="AlphaFoldDB" id="A0A0F6YK64"/>
<evidence type="ECO:0000313" key="7">
    <source>
        <dbReference type="EMBL" id="AKF08522.1"/>
    </source>
</evidence>
<dbReference type="EMBL" id="CP011125">
    <property type="protein sequence ID" value="AKF08522.1"/>
    <property type="molecule type" value="Genomic_DNA"/>
</dbReference>
<evidence type="ECO:0000313" key="8">
    <source>
        <dbReference type="Proteomes" id="UP000034883"/>
    </source>
</evidence>
<comment type="catalytic activity">
    <reaction evidence="6">
        <text>a 2'-deoxyadenosine in DNA + S-adenosyl-L-methionine = an N(6)-methyl-2'-deoxyadenosine in DNA + S-adenosyl-L-homocysteine + H(+)</text>
        <dbReference type="Rhea" id="RHEA:15197"/>
        <dbReference type="Rhea" id="RHEA-COMP:12418"/>
        <dbReference type="Rhea" id="RHEA-COMP:12419"/>
        <dbReference type="ChEBI" id="CHEBI:15378"/>
        <dbReference type="ChEBI" id="CHEBI:57856"/>
        <dbReference type="ChEBI" id="CHEBI:59789"/>
        <dbReference type="ChEBI" id="CHEBI:90615"/>
        <dbReference type="ChEBI" id="CHEBI:90616"/>
        <dbReference type="EC" id="2.1.1.72"/>
    </reaction>
</comment>
<dbReference type="KEGG" id="samy:DB32_005671"/>
<dbReference type="STRING" id="927083.DB32_005671"/>
<organism evidence="7 8">
    <name type="scientific">Sandaracinus amylolyticus</name>
    <dbReference type="NCBI Taxonomy" id="927083"/>
    <lineage>
        <taxon>Bacteria</taxon>
        <taxon>Pseudomonadati</taxon>
        <taxon>Myxococcota</taxon>
        <taxon>Polyangia</taxon>
        <taxon>Polyangiales</taxon>
        <taxon>Sandaracinaceae</taxon>
        <taxon>Sandaracinus</taxon>
    </lineage>
</organism>
<dbReference type="OrthoDB" id="9805629at2"/>
<accession>A0A0F6YK64</accession>
<evidence type="ECO:0000256" key="5">
    <source>
        <dbReference type="ARBA" id="ARBA00022691"/>
    </source>
</evidence>
<comment type="similarity">
    <text evidence="1">Belongs to the N(4)/N(6)-methyltransferase family.</text>
</comment>
<dbReference type="RefSeq" id="WP_053235655.1">
    <property type="nucleotide sequence ID" value="NZ_CP011125.1"/>
</dbReference>
<dbReference type="PROSITE" id="PS00092">
    <property type="entry name" value="N6_MTASE"/>
    <property type="match status" value="1"/>
</dbReference>
<dbReference type="InterPro" id="IPR029063">
    <property type="entry name" value="SAM-dependent_MTases_sf"/>
</dbReference>
<dbReference type="GO" id="GO:0009307">
    <property type="term" value="P:DNA restriction-modification system"/>
    <property type="evidence" value="ECO:0007669"/>
    <property type="project" value="InterPro"/>
</dbReference>
<dbReference type="InterPro" id="IPR002052">
    <property type="entry name" value="DNA_methylase_N6_adenine_CS"/>
</dbReference>
<dbReference type="EC" id="2.1.1.72" evidence="2"/>
<keyword evidence="5" id="KW-0949">S-adenosyl-L-methionine</keyword>
<evidence type="ECO:0000256" key="3">
    <source>
        <dbReference type="ARBA" id="ARBA00022603"/>
    </source>
</evidence>
<protein>
    <recommendedName>
        <fullName evidence="2">site-specific DNA-methyltransferase (adenine-specific)</fullName>
        <ecNumber evidence="2">2.1.1.72</ecNumber>
    </recommendedName>
</protein>
<sequence>MIKYLGSKRVLLDGILEAVRATGPAETVLDLFSGTSRVGHALKRAGHRVIANDHNAYASVLARCYVQADREDVEHDARRLIAELSALPGRAGWFTETYCERARYFQPKNGARIEAIREEIARKSLPPELEAVLIVSLMEAADRVDSTTGVQMAFLKSWAARAHNDLELRLPEVLPRAPAGKGEAHALDALEAAATLEADVAYVDPPYNQHSYLGNYHVWETLVRWDRPDVYGIACKRVDVRERPSAFNRKREASVALAALFARLRARALVVSFSDEGYVDRDAMIAMLRERGEVVVIERDHKRYVGAQIGIYNPRGQKVGEVSHLRNTEYLFVVTERPLALAAE</sequence>
<dbReference type="SUPFAM" id="SSF53335">
    <property type="entry name" value="S-adenosyl-L-methionine-dependent methyltransferases"/>
    <property type="match status" value="1"/>
</dbReference>
<dbReference type="InterPro" id="IPR012327">
    <property type="entry name" value="MeTrfase_D12"/>
</dbReference>
<dbReference type="Proteomes" id="UP000034883">
    <property type="component" value="Chromosome"/>
</dbReference>
<dbReference type="Gene3D" id="3.40.50.150">
    <property type="entry name" value="Vaccinia Virus protein VP39"/>
    <property type="match status" value="1"/>
</dbReference>
<proteinExistence type="inferred from homology"/>
<keyword evidence="3 7" id="KW-0489">Methyltransferase</keyword>
<evidence type="ECO:0000256" key="2">
    <source>
        <dbReference type="ARBA" id="ARBA00011900"/>
    </source>
</evidence>
<evidence type="ECO:0000256" key="4">
    <source>
        <dbReference type="ARBA" id="ARBA00022679"/>
    </source>
</evidence>
<dbReference type="InterPro" id="IPR023095">
    <property type="entry name" value="Ade_MeTrfase_dom_2"/>
</dbReference>
<dbReference type="Gene3D" id="1.10.1020.10">
    <property type="entry name" value="Adenine-specific Methyltransferase, Domain 2"/>
    <property type="match status" value="1"/>
</dbReference>
<evidence type="ECO:0000256" key="1">
    <source>
        <dbReference type="ARBA" id="ARBA00006594"/>
    </source>
</evidence>
<name>A0A0F6YK64_9BACT</name>
<keyword evidence="4 7" id="KW-0808">Transferase</keyword>
<reference evidence="7 8" key="1">
    <citation type="submission" date="2015-03" db="EMBL/GenBank/DDBJ databases">
        <title>Genome assembly of Sandaracinus amylolyticus DSM 53668.</title>
        <authorList>
            <person name="Sharma G."/>
            <person name="Subramanian S."/>
        </authorList>
    </citation>
    <scope>NUCLEOTIDE SEQUENCE [LARGE SCALE GENOMIC DNA]</scope>
    <source>
        <strain evidence="7 8">DSM 53668</strain>
    </source>
</reference>
<dbReference type="GO" id="GO:0009007">
    <property type="term" value="F:site-specific DNA-methyltransferase (adenine-specific) activity"/>
    <property type="evidence" value="ECO:0007669"/>
    <property type="project" value="UniProtKB-EC"/>
</dbReference>